<name>A0A848KUF5_9ACTN</name>
<proteinExistence type="inferred from homology"/>
<evidence type="ECO:0000259" key="4">
    <source>
        <dbReference type="Pfam" id="PF12146"/>
    </source>
</evidence>
<dbReference type="PANTHER" id="PTHR22946:SF9">
    <property type="entry name" value="POLYKETIDE TRANSFERASE AF380"/>
    <property type="match status" value="1"/>
</dbReference>
<protein>
    <submittedName>
        <fullName evidence="5">Alpha/beta fold hydrolase</fullName>
    </submittedName>
</protein>
<dbReference type="InterPro" id="IPR029058">
    <property type="entry name" value="AB_hydrolase_fold"/>
</dbReference>
<evidence type="ECO:0000256" key="2">
    <source>
        <dbReference type="ARBA" id="ARBA00022801"/>
    </source>
</evidence>
<reference evidence="5 6" key="1">
    <citation type="submission" date="2020-04" db="EMBL/GenBank/DDBJ databases">
        <title>Gordonia sp. nov. TBRC 11910.</title>
        <authorList>
            <person name="Suriyachadkun C."/>
        </authorList>
    </citation>
    <scope>NUCLEOTIDE SEQUENCE [LARGE SCALE GENOMIC DNA]</scope>
    <source>
        <strain evidence="5 6">TBRC 11910</strain>
    </source>
</reference>
<keyword evidence="6" id="KW-1185">Reference proteome</keyword>
<feature type="region of interest" description="Disordered" evidence="3">
    <location>
        <begin position="1"/>
        <end position="29"/>
    </location>
</feature>
<organism evidence="5 6">
    <name type="scientific">Gordonia asplenii</name>
    <dbReference type="NCBI Taxonomy" id="2725283"/>
    <lineage>
        <taxon>Bacteria</taxon>
        <taxon>Bacillati</taxon>
        <taxon>Actinomycetota</taxon>
        <taxon>Actinomycetes</taxon>
        <taxon>Mycobacteriales</taxon>
        <taxon>Gordoniaceae</taxon>
        <taxon>Gordonia</taxon>
    </lineage>
</organism>
<dbReference type="AlphaFoldDB" id="A0A848KUF5"/>
<dbReference type="EMBL" id="JABBNB010000009">
    <property type="protein sequence ID" value="NMO01637.1"/>
    <property type="molecule type" value="Genomic_DNA"/>
</dbReference>
<evidence type="ECO:0000313" key="6">
    <source>
        <dbReference type="Proteomes" id="UP000550729"/>
    </source>
</evidence>
<dbReference type="PANTHER" id="PTHR22946">
    <property type="entry name" value="DIENELACTONE HYDROLASE DOMAIN-CONTAINING PROTEIN-RELATED"/>
    <property type="match status" value="1"/>
</dbReference>
<evidence type="ECO:0000256" key="3">
    <source>
        <dbReference type="SAM" id="MobiDB-lite"/>
    </source>
</evidence>
<keyword evidence="2 5" id="KW-0378">Hydrolase</keyword>
<evidence type="ECO:0000313" key="5">
    <source>
        <dbReference type="EMBL" id="NMO01637.1"/>
    </source>
</evidence>
<dbReference type="Pfam" id="PF12146">
    <property type="entry name" value="Hydrolase_4"/>
    <property type="match status" value="1"/>
</dbReference>
<feature type="domain" description="Serine aminopeptidase S33" evidence="4">
    <location>
        <begin position="64"/>
        <end position="296"/>
    </location>
</feature>
<gene>
    <name evidence="5" type="ORF">HH308_10475</name>
</gene>
<dbReference type="InterPro" id="IPR022742">
    <property type="entry name" value="Hydrolase_4"/>
</dbReference>
<evidence type="ECO:0000256" key="1">
    <source>
        <dbReference type="ARBA" id="ARBA00008645"/>
    </source>
</evidence>
<dbReference type="GO" id="GO:0052689">
    <property type="term" value="F:carboxylic ester hydrolase activity"/>
    <property type="evidence" value="ECO:0007669"/>
    <property type="project" value="UniProtKB-ARBA"/>
</dbReference>
<dbReference type="Gene3D" id="3.40.50.1820">
    <property type="entry name" value="alpha/beta hydrolase"/>
    <property type="match status" value="1"/>
</dbReference>
<accession>A0A848KUF5</accession>
<sequence>MTSSGFATARSPTTRSSSPPTSPRWPGEHTMMTITDVGFSSGGVRCAAWHYQSDSNDLSRNGLRPCVVMAHGFGGTRDTGLREFADGFAAVGVDAFVFDYRTFGASEGSPRQVVSYRMQRADYRAAVDAARRLRGVDPERIALWGTSYSGGHVIDVAARDPRIAAVIGLVPAPDGLAAVAQIARYAGPLALLRLVGHGLLDAATIATRRAPHRIPLAAAPGDTAIISTPGALDGYVAIAGDTWRNEVCARTALEVAMNRPIMSARRVRCPMLVQVGTVDRVAPPAAARATARRAGGPATVVEYPVDHFDVYSGEWQVKATDDAVQFLRRVL</sequence>
<comment type="similarity">
    <text evidence="1">Belongs to the AB hydrolase superfamily.</text>
</comment>
<dbReference type="Proteomes" id="UP000550729">
    <property type="component" value="Unassembled WGS sequence"/>
</dbReference>
<comment type="caution">
    <text evidence="5">The sequence shown here is derived from an EMBL/GenBank/DDBJ whole genome shotgun (WGS) entry which is preliminary data.</text>
</comment>
<dbReference type="SUPFAM" id="SSF53474">
    <property type="entry name" value="alpha/beta-Hydrolases"/>
    <property type="match status" value="1"/>
</dbReference>
<feature type="compositionally biased region" description="Low complexity" evidence="3">
    <location>
        <begin position="10"/>
        <end position="19"/>
    </location>
</feature>
<dbReference type="InterPro" id="IPR050261">
    <property type="entry name" value="FrsA_esterase"/>
</dbReference>